<dbReference type="EMBL" id="CP002543">
    <property type="protein sequence ID" value="ADY73945.1"/>
    <property type="molecule type" value="Genomic_DNA"/>
</dbReference>
<evidence type="ECO:0000313" key="4">
    <source>
        <dbReference type="EMBL" id="ADY73945.1"/>
    </source>
</evidence>
<dbReference type="InterPro" id="IPR001296">
    <property type="entry name" value="Glyco_trans_1"/>
</dbReference>
<accession>F0S167</accession>
<keyword evidence="1 4" id="KW-0808">Transferase</keyword>
<dbReference type="Proteomes" id="UP000007102">
    <property type="component" value="Chromosome"/>
</dbReference>
<gene>
    <name evidence="4" type="ordered locus">Dester_1310</name>
</gene>
<dbReference type="eggNOG" id="COG0438">
    <property type="taxonomic scope" value="Bacteria"/>
</dbReference>
<name>F0S167_DESTD</name>
<dbReference type="InterPro" id="IPR028098">
    <property type="entry name" value="Glyco_trans_4-like_N"/>
</dbReference>
<dbReference type="PANTHER" id="PTHR46401">
    <property type="entry name" value="GLYCOSYLTRANSFERASE WBBK-RELATED"/>
    <property type="match status" value="1"/>
</dbReference>
<dbReference type="OrthoDB" id="9797829at2"/>
<dbReference type="FunCoup" id="F0S167">
    <property type="interactions" value="216"/>
</dbReference>
<dbReference type="GO" id="GO:0009103">
    <property type="term" value="P:lipopolysaccharide biosynthetic process"/>
    <property type="evidence" value="ECO:0007669"/>
    <property type="project" value="TreeGrafter"/>
</dbReference>
<evidence type="ECO:0000259" key="2">
    <source>
        <dbReference type="Pfam" id="PF00534"/>
    </source>
</evidence>
<dbReference type="GO" id="GO:0016757">
    <property type="term" value="F:glycosyltransferase activity"/>
    <property type="evidence" value="ECO:0007669"/>
    <property type="project" value="InterPro"/>
</dbReference>
<dbReference type="CDD" id="cd03809">
    <property type="entry name" value="GT4_MtfB-like"/>
    <property type="match status" value="1"/>
</dbReference>
<evidence type="ECO:0000313" key="5">
    <source>
        <dbReference type="Proteomes" id="UP000007102"/>
    </source>
</evidence>
<dbReference type="KEGG" id="dte:Dester_1310"/>
<dbReference type="SUPFAM" id="SSF53756">
    <property type="entry name" value="UDP-Glycosyltransferase/glycogen phosphorylase"/>
    <property type="match status" value="1"/>
</dbReference>
<evidence type="ECO:0000259" key="3">
    <source>
        <dbReference type="Pfam" id="PF13439"/>
    </source>
</evidence>
<keyword evidence="5" id="KW-1185">Reference proteome</keyword>
<feature type="domain" description="Glycosyl transferase family 1" evidence="2">
    <location>
        <begin position="194"/>
        <end position="317"/>
    </location>
</feature>
<dbReference type="Pfam" id="PF13439">
    <property type="entry name" value="Glyco_transf_4"/>
    <property type="match status" value="1"/>
</dbReference>
<organism evidence="4 5">
    <name type="scientific">Desulfurobacterium thermolithotrophum (strain DSM 11699 / BSA)</name>
    <dbReference type="NCBI Taxonomy" id="868864"/>
    <lineage>
        <taxon>Bacteria</taxon>
        <taxon>Pseudomonadati</taxon>
        <taxon>Aquificota</taxon>
        <taxon>Aquificia</taxon>
        <taxon>Desulfurobacteriales</taxon>
        <taxon>Desulfurobacteriaceae</taxon>
        <taxon>Desulfurobacterium</taxon>
    </lineage>
</organism>
<feature type="domain" description="Glycosyltransferase subfamily 4-like N-terminal" evidence="3">
    <location>
        <begin position="16"/>
        <end position="173"/>
    </location>
</feature>
<sequence>MKIGIYGNLFLGKRTGIGNYIYNLCKHLESFLPEAEFFIFSQRKPDEIPFGKNFSVIVEENPFLRKLPFSLWLRLFSFRLINQYNLDFFWSGMPIMPLYLDQSIKKIITVYDLNLYLVPETMKTLTKINHKLFFKKSILESDVVVTISKGTAQRLKKFLGVETDVVVYPGVDDTLFYPRKREEVESFLKSKGINSKYILSVSTLEPRKNLELLVESFLELKEEGYLQDFKLVLVGNKGWKINKLYQKIKRFKEEIIYLGYIPDEELPLLYSGATVFVLPSMYEGFGIPVLEARACGCCVITSNIPELKEAGGKGSIYINPQKNILKDTLFSFINKNIDCNKEKLRENLFFWKEEAKKLAKIFINYSSFK</sequence>
<reference evidence="5" key="2">
    <citation type="submission" date="2011-02" db="EMBL/GenBank/DDBJ databases">
        <title>The complete genome of Desulfurobacterium thermolithotrophum DSM 11699.</title>
        <authorList>
            <consortium name="US DOE Joint Genome Institute (JGI-PGF)"/>
            <person name="Lucas S."/>
            <person name="Copeland A."/>
            <person name="Lapidus A."/>
            <person name="Bruce D."/>
            <person name="Goodwin L."/>
            <person name="Pitluck S."/>
            <person name="Kyrpides N."/>
            <person name="Mavromatis K."/>
            <person name="Pagani I."/>
            <person name="Ivanova N."/>
            <person name="Mikhailova N."/>
            <person name="Daligault H."/>
            <person name="Detter J.C."/>
            <person name="Tapia R."/>
            <person name="Han C."/>
            <person name="Land M."/>
            <person name="Hauser L."/>
            <person name="Markowitz V."/>
            <person name="Cheng J.-F."/>
            <person name="Hugenholtz P."/>
            <person name="Woyke T."/>
            <person name="Wu D."/>
            <person name="Spring S."/>
            <person name="Brambilla E."/>
            <person name="Klenk H.-P."/>
            <person name="Eisen J.A."/>
        </authorList>
    </citation>
    <scope>NUCLEOTIDE SEQUENCE [LARGE SCALE GENOMIC DNA]</scope>
    <source>
        <strain evidence="5">DSM 11699 / BSA</strain>
    </source>
</reference>
<dbReference type="HOGENOM" id="CLU_009583_27_5_0"/>
<proteinExistence type="predicted"/>
<dbReference type="AlphaFoldDB" id="F0S167"/>
<dbReference type="InParanoid" id="F0S167"/>
<dbReference type="STRING" id="868864.Dester_1310"/>
<dbReference type="RefSeq" id="WP_013638895.1">
    <property type="nucleotide sequence ID" value="NC_015185.1"/>
</dbReference>
<protein>
    <submittedName>
        <fullName evidence="4">Glycosyl transferase group 1</fullName>
    </submittedName>
</protein>
<dbReference type="Pfam" id="PF00534">
    <property type="entry name" value="Glycos_transf_1"/>
    <property type="match status" value="1"/>
</dbReference>
<dbReference type="PANTHER" id="PTHR46401:SF2">
    <property type="entry name" value="GLYCOSYLTRANSFERASE WBBK-RELATED"/>
    <property type="match status" value="1"/>
</dbReference>
<dbReference type="Gene3D" id="3.40.50.2000">
    <property type="entry name" value="Glycogen Phosphorylase B"/>
    <property type="match status" value="2"/>
</dbReference>
<evidence type="ECO:0000256" key="1">
    <source>
        <dbReference type="ARBA" id="ARBA00022679"/>
    </source>
</evidence>
<reference evidence="4 5" key="1">
    <citation type="journal article" date="2011" name="Stand. Genomic Sci.">
        <title>Complete genome sequence of the thermophilic sulfur-reducer Desulfurobacterium thermolithotrophum type strain (BSA(T)) from a deep-sea hydrothermal vent.</title>
        <authorList>
            <person name="Goker M."/>
            <person name="Daligault H."/>
            <person name="Mwirichia R."/>
            <person name="Lapidus A."/>
            <person name="Lucas S."/>
            <person name="Deshpande S."/>
            <person name="Pagani I."/>
            <person name="Tapia R."/>
            <person name="Cheng J.F."/>
            <person name="Goodwin L."/>
            <person name="Pitluck S."/>
            <person name="Liolios K."/>
            <person name="Ivanova N."/>
            <person name="Mavromatis K."/>
            <person name="Mikhailova N."/>
            <person name="Pati A."/>
            <person name="Chen A."/>
            <person name="Palaniappan K."/>
            <person name="Han C."/>
            <person name="Land M."/>
            <person name="Hauser L."/>
            <person name="Pan C."/>
            <person name="Brambilla E.M."/>
            <person name="Rohde M."/>
            <person name="Spring S."/>
            <person name="Sikorski J."/>
            <person name="Wirth R."/>
            <person name="Detter J.C."/>
            <person name="Woyke T."/>
            <person name="Bristow J."/>
            <person name="Eisen J.A."/>
            <person name="Markowitz V."/>
            <person name="Hugenholtz P."/>
            <person name="Kyrpides N.C."/>
            <person name="Klenk H.P."/>
        </authorList>
    </citation>
    <scope>NUCLEOTIDE SEQUENCE [LARGE SCALE GENOMIC DNA]</scope>
    <source>
        <strain evidence="5">DSM 11699 / BSA</strain>
    </source>
</reference>